<evidence type="ECO:0000313" key="11">
    <source>
        <dbReference type="Proteomes" id="UP000528555"/>
    </source>
</evidence>
<feature type="domain" description="RecJ OB" evidence="8">
    <location>
        <begin position="460"/>
        <end position="583"/>
    </location>
</feature>
<dbReference type="AlphaFoldDB" id="A0A850HC69"/>
<evidence type="ECO:0000256" key="4">
    <source>
        <dbReference type="ARBA" id="ARBA00022801"/>
    </source>
</evidence>
<evidence type="ECO:0000256" key="1">
    <source>
        <dbReference type="ARBA" id="ARBA00005915"/>
    </source>
</evidence>
<evidence type="ECO:0000313" key="12">
    <source>
        <dbReference type="Proteomes" id="UP000701680"/>
    </source>
</evidence>
<evidence type="ECO:0000313" key="10">
    <source>
        <dbReference type="EMBL" id="NVH57485.1"/>
    </source>
</evidence>
<dbReference type="GO" id="GO:0006310">
    <property type="term" value="P:DNA recombination"/>
    <property type="evidence" value="ECO:0007669"/>
    <property type="project" value="InterPro"/>
</dbReference>
<dbReference type="PANTHER" id="PTHR30255:SF2">
    <property type="entry name" value="SINGLE-STRANDED-DNA-SPECIFIC EXONUCLEASE RECJ"/>
    <property type="match status" value="1"/>
</dbReference>
<dbReference type="Proteomes" id="UP000701680">
    <property type="component" value="Unassembled WGS sequence"/>
</dbReference>
<dbReference type="GO" id="GO:0006281">
    <property type="term" value="P:DNA repair"/>
    <property type="evidence" value="ECO:0007669"/>
    <property type="project" value="InterPro"/>
</dbReference>
<reference evidence="11 12" key="1">
    <citation type="journal article" date="2020" name="Cell Host Microbe">
        <title>Functional and Genomic Variation between Human-Derived Isolates of Lachnospiraceae Reveals Inter- and Intra-Species Diversity.</title>
        <authorList>
            <person name="Sorbara M.T."/>
            <person name="Littmann E.R."/>
            <person name="Fontana E."/>
            <person name="Moody T.U."/>
            <person name="Kohout C.E."/>
            <person name="Gjonbalaj M."/>
            <person name="Eaton V."/>
            <person name="Seok R."/>
            <person name="Leiner I.M."/>
            <person name="Pamer E.G."/>
        </authorList>
    </citation>
    <scope>NUCLEOTIDE SEQUENCE [LARGE SCALE GENOMIC DNA]</scope>
    <source>
        <strain evidence="10 11">MSK.17.11</strain>
        <strain evidence="9 12">MSK.17.38</strain>
    </source>
</reference>
<comment type="similarity">
    <text evidence="1">Belongs to the RecJ family.</text>
</comment>
<evidence type="ECO:0000256" key="5">
    <source>
        <dbReference type="ARBA" id="ARBA00022839"/>
    </source>
</evidence>
<dbReference type="PANTHER" id="PTHR30255">
    <property type="entry name" value="SINGLE-STRANDED-DNA-SPECIFIC EXONUCLEASE RECJ"/>
    <property type="match status" value="1"/>
</dbReference>
<dbReference type="NCBIfam" id="TIGR00644">
    <property type="entry name" value="recJ"/>
    <property type="match status" value="1"/>
</dbReference>
<comment type="caution">
    <text evidence="10">The sequence shown here is derived from an EMBL/GenBank/DDBJ whole genome shotgun (WGS) entry which is preliminary data.</text>
</comment>
<feature type="domain" description="DDH" evidence="6">
    <location>
        <begin position="77"/>
        <end position="234"/>
    </location>
</feature>
<keyword evidence="5 10" id="KW-0269">Exonuclease</keyword>
<dbReference type="InterPro" id="IPR001667">
    <property type="entry name" value="DDH_dom"/>
</dbReference>
<dbReference type="EMBL" id="JAAIUO010000001">
    <property type="protein sequence ID" value="NSK13386.1"/>
    <property type="molecule type" value="Genomic_DNA"/>
</dbReference>
<proteinExistence type="inferred from homology"/>
<dbReference type="Pfam" id="PF17768">
    <property type="entry name" value="RecJ_OB"/>
    <property type="match status" value="1"/>
</dbReference>
<dbReference type="InterPro" id="IPR004610">
    <property type="entry name" value="RecJ"/>
</dbReference>
<dbReference type="Pfam" id="PF02272">
    <property type="entry name" value="DHHA1"/>
    <property type="match status" value="1"/>
</dbReference>
<evidence type="ECO:0000259" key="7">
    <source>
        <dbReference type="Pfam" id="PF02272"/>
    </source>
</evidence>
<dbReference type="InterPro" id="IPR038763">
    <property type="entry name" value="DHH_sf"/>
</dbReference>
<keyword evidence="11" id="KW-1185">Reference proteome</keyword>
<dbReference type="InterPro" id="IPR041122">
    <property type="entry name" value="RecJ_OB"/>
</dbReference>
<protein>
    <recommendedName>
        <fullName evidence="2">Single-stranded-DNA-specific exonuclease RecJ</fullName>
    </recommendedName>
</protein>
<dbReference type="InterPro" id="IPR003156">
    <property type="entry name" value="DHHA1_dom"/>
</dbReference>
<dbReference type="GO" id="GO:0003676">
    <property type="term" value="F:nucleic acid binding"/>
    <property type="evidence" value="ECO:0007669"/>
    <property type="project" value="InterPro"/>
</dbReference>
<dbReference type="GO" id="GO:0008409">
    <property type="term" value="F:5'-3' exonuclease activity"/>
    <property type="evidence" value="ECO:0007669"/>
    <property type="project" value="InterPro"/>
</dbReference>
<evidence type="ECO:0000313" key="9">
    <source>
        <dbReference type="EMBL" id="NSK13386.1"/>
    </source>
</evidence>
<organism evidence="10 11">
    <name type="scientific">Dorea phocaeensis</name>
    <dbReference type="NCBI Taxonomy" id="2040291"/>
    <lineage>
        <taxon>Bacteria</taxon>
        <taxon>Bacillati</taxon>
        <taxon>Bacillota</taxon>
        <taxon>Clostridia</taxon>
        <taxon>Lachnospirales</taxon>
        <taxon>Lachnospiraceae</taxon>
        <taxon>Dorea</taxon>
    </lineage>
</organism>
<reference evidence="10" key="2">
    <citation type="submission" date="2020-02" db="EMBL/GenBank/DDBJ databases">
        <authorList>
            <person name="Littmann E."/>
            <person name="Sorbara M."/>
        </authorList>
    </citation>
    <scope>NUCLEOTIDE SEQUENCE</scope>
    <source>
        <strain evidence="10">MSK.17.11</strain>
        <strain evidence="9">MSK.17.38</strain>
    </source>
</reference>
<sequence length="586" mass="65295">MEKWVLLRKGADFEAIGKKYHISPRLACLIRNRDIVGDDAIDQYLNGTLADLKDGMLMKDMSKAVDILREKIAEGCKIRIIGDYDIDGVNATYILMEGLERLGAKVDSDIPDRIADGYGLSIELVERAYQEGADTIVTCDNGIAASGEIAYGKSLGMTVIVTDHHEVPYEETEGKKRYHLPPADAVIDPKQKDCDYPFSGLCGAAIAYKLIEALGEAMGRDEEDFDDLIENVAIATVGDVMDLEGENRILVREGLQMLGRTSNLGLKALMECTGIDRRWVNAYHIGFVLGPCLNASGRLDTAKRALNLLRSKSEKEAALLAGDLKALNDSRKDLTEVAVEQAKELVETTSLSKDRVLVIYLAGCHESLAGIVAGRIRECYHRPTFVLTDAEEGVKGSGRSIETYHMYEELSRCKELLTRYGGHKMAAGFSLESCNVEKFRRMLNECCTLTEEEMQEKVVIDMELPFSCVTEEFIEELSLLEPFGKGNTKPVFAVRNVELLGARILGKNRNVLKLRVRDGRGVSIDALCFRDAEHFLACVKERYGQKAEEELLAGRGRDIRMSLTYYPDLNEYQGQMTPQIVITHYQ</sequence>
<dbReference type="SUPFAM" id="SSF64182">
    <property type="entry name" value="DHH phosphoesterases"/>
    <property type="match status" value="1"/>
</dbReference>
<gene>
    <name evidence="10" type="primary">recJ</name>
    <name evidence="10" type="ORF">G5A66_02235</name>
    <name evidence="9" type="ORF">G5A75_00575</name>
</gene>
<evidence type="ECO:0000256" key="2">
    <source>
        <dbReference type="ARBA" id="ARBA00019841"/>
    </source>
</evidence>
<dbReference type="InterPro" id="IPR051673">
    <property type="entry name" value="SSDNA_exonuclease_RecJ"/>
</dbReference>
<dbReference type="EMBL" id="JAAITX010000001">
    <property type="protein sequence ID" value="NVH57485.1"/>
    <property type="molecule type" value="Genomic_DNA"/>
</dbReference>
<keyword evidence="4" id="KW-0378">Hydrolase</keyword>
<dbReference type="RefSeq" id="WP_173814114.1">
    <property type="nucleotide sequence ID" value="NZ_JAAITX010000001.1"/>
</dbReference>
<name>A0A850HC69_9FIRM</name>
<accession>A0A850HC69</accession>
<dbReference type="Gene3D" id="3.90.1640.30">
    <property type="match status" value="1"/>
</dbReference>
<evidence type="ECO:0000256" key="3">
    <source>
        <dbReference type="ARBA" id="ARBA00022722"/>
    </source>
</evidence>
<evidence type="ECO:0000259" key="6">
    <source>
        <dbReference type="Pfam" id="PF01368"/>
    </source>
</evidence>
<feature type="domain" description="DHHA1" evidence="7">
    <location>
        <begin position="354"/>
        <end position="447"/>
    </location>
</feature>
<dbReference type="Pfam" id="PF01368">
    <property type="entry name" value="DHH"/>
    <property type="match status" value="1"/>
</dbReference>
<dbReference type="Gene3D" id="3.10.310.30">
    <property type="match status" value="1"/>
</dbReference>
<evidence type="ECO:0000259" key="8">
    <source>
        <dbReference type="Pfam" id="PF17768"/>
    </source>
</evidence>
<keyword evidence="3" id="KW-0540">Nuclease</keyword>
<dbReference type="Proteomes" id="UP000528555">
    <property type="component" value="Unassembled WGS sequence"/>
</dbReference>